<evidence type="ECO:0000313" key="2">
    <source>
        <dbReference type="EMBL" id="SMY05237.1"/>
    </source>
</evidence>
<dbReference type="AlphaFoldDB" id="A0A2H1KZT1"/>
<sequence>MPPPEFSELASAQTAILLLPTWSASGQKDKGSDSNRSPSEPCLHNRRNHHNMSVQLPSEGNVSEKSGGLGESSDPELFKNILGCLQETA</sequence>
<feature type="region of interest" description="Disordered" evidence="1">
    <location>
        <begin position="20"/>
        <end position="78"/>
    </location>
</feature>
<dbReference type="Proteomes" id="UP000234300">
    <property type="component" value="Unassembled WGS sequence"/>
</dbReference>
<evidence type="ECO:0000256" key="1">
    <source>
        <dbReference type="SAM" id="MobiDB-lite"/>
    </source>
</evidence>
<organism evidence="2 3">
    <name type="scientific">Brevibacterium aurantiacum</name>
    <dbReference type="NCBI Taxonomy" id="273384"/>
    <lineage>
        <taxon>Bacteria</taxon>
        <taxon>Bacillati</taxon>
        <taxon>Actinomycetota</taxon>
        <taxon>Actinomycetes</taxon>
        <taxon>Micrococcales</taxon>
        <taxon>Brevibacteriaceae</taxon>
        <taxon>Brevibacterium</taxon>
    </lineage>
</organism>
<feature type="compositionally biased region" description="Polar residues" evidence="1">
    <location>
        <begin position="51"/>
        <end position="64"/>
    </location>
</feature>
<name>A0A2H1KZT1_BREAU</name>
<reference evidence="2 3" key="1">
    <citation type="submission" date="2017-03" db="EMBL/GenBank/DDBJ databases">
        <authorList>
            <person name="Afonso C.L."/>
            <person name="Miller P.J."/>
            <person name="Scott M.A."/>
            <person name="Spackman E."/>
            <person name="Goraichik I."/>
            <person name="Dimitrov K.M."/>
            <person name="Suarez D.L."/>
            <person name="Swayne D.E."/>
        </authorList>
    </citation>
    <scope>NUCLEOTIDE SEQUENCE [LARGE SCALE GENOMIC DNA]</scope>
    <source>
        <strain evidence="3">8(6)</strain>
    </source>
</reference>
<accession>A0A2H1KZT1</accession>
<dbReference type="EMBL" id="FXZI01000032">
    <property type="protein sequence ID" value="SMY05237.1"/>
    <property type="molecule type" value="Genomic_DNA"/>
</dbReference>
<gene>
    <name evidence="2" type="ORF">BAURA86_04003</name>
</gene>
<proteinExistence type="predicted"/>
<protein>
    <submittedName>
        <fullName evidence="2">Uncharacterized protein</fullName>
    </submittedName>
</protein>
<evidence type="ECO:0000313" key="3">
    <source>
        <dbReference type="Proteomes" id="UP000234300"/>
    </source>
</evidence>